<dbReference type="InterPro" id="IPR017871">
    <property type="entry name" value="ABC_transporter-like_CS"/>
</dbReference>
<dbReference type="SMART" id="SM00382">
    <property type="entry name" value="AAA"/>
    <property type="match status" value="1"/>
</dbReference>
<dbReference type="GO" id="GO:0005524">
    <property type="term" value="F:ATP binding"/>
    <property type="evidence" value="ECO:0007669"/>
    <property type="project" value="UniProtKB-KW"/>
</dbReference>
<keyword evidence="4" id="KW-0547">Nucleotide-binding</keyword>
<dbReference type="InterPro" id="IPR050763">
    <property type="entry name" value="ABC_transporter_ATP-binding"/>
</dbReference>
<dbReference type="EMBL" id="PEBW01000007">
    <property type="protein sequence ID" value="PTQ51116.1"/>
    <property type="molecule type" value="Genomic_DNA"/>
</dbReference>
<organism evidence="7 8">
    <name type="scientific">Brockia lithotrophica</name>
    <dbReference type="NCBI Taxonomy" id="933949"/>
    <lineage>
        <taxon>Bacteria</taxon>
        <taxon>Bacillati</taxon>
        <taxon>Bacillota</taxon>
        <taxon>Bacilli</taxon>
        <taxon>Bacillales</taxon>
        <taxon>Bacillales Family X. Incertae Sedis</taxon>
        <taxon>Brockia</taxon>
    </lineage>
</organism>
<dbReference type="InterPro" id="IPR003439">
    <property type="entry name" value="ABC_transporter-like_ATP-bd"/>
</dbReference>
<dbReference type="CDD" id="cd03225">
    <property type="entry name" value="ABC_cobalt_CbiO_domain1"/>
    <property type="match status" value="1"/>
</dbReference>
<feature type="domain" description="ABC transporter" evidence="6">
    <location>
        <begin position="27"/>
        <end position="255"/>
    </location>
</feature>
<dbReference type="InterPro" id="IPR015856">
    <property type="entry name" value="ABC_transpr_CbiO/EcfA_su"/>
</dbReference>
<dbReference type="Proteomes" id="UP000244016">
    <property type="component" value="Unassembled WGS sequence"/>
</dbReference>
<dbReference type="PANTHER" id="PTHR42711">
    <property type="entry name" value="ABC TRANSPORTER ATP-BINDING PROTEIN"/>
    <property type="match status" value="1"/>
</dbReference>
<gene>
    <name evidence="7" type="ORF">BLITH_0546</name>
</gene>
<dbReference type="PROSITE" id="PS50893">
    <property type="entry name" value="ABC_TRANSPORTER_2"/>
    <property type="match status" value="1"/>
</dbReference>
<name>A0A2T5G4K2_9BACL</name>
<dbReference type="SUPFAM" id="SSF52540">
    <property type="entry name" value="P-loop containing nucleoside triphosphate hydrolases"/>
    <property type="match status" value="1"/>
</dbReference>
<evidence type="ECO:0000256" key="1">
    <source>
        <dbReference type="ARBA" id="ARBA00004202"/>
    </source>
</evidence>
<evidence type="ECO:0000313" key="8">
    <source>
        <dbReference type="Proteomes" id="UP000244016"/>
    </source>
</evidence>
<keyword evidence="5 7" id="KW-0067">ATP-binding</keyword>
<evidence type="ECO:0000313" key="7">
    <source>
        <dbReference type="EMBL" id="PTQ51116.1"/>
    </source>
</evidence>
<evidence type="ECO:0000256" key="2">
    <source>
        <dbReference type="ARBA" id="ARBA00005417"/>
    </source>
</evidence>
<evidence type="ECO:0000256" key="5">
    <source>
        <dbReference type="ARBA" id="ARBA00022840"/>
    </source>
</evidence>
<evidence type="ECO:0000256" key="3">
    <source>
        <dbReference type="ARBA" id="ARBA00022448"/>
    </source>
</evidence>
<dbReference type="AlphaFoldDB" id="A0A2T5G4K2"/>
<reference evidence="7 8" key="1">
    <citation type="submission" date="2017-08" db="EMBL/GenBank/DDBJ databases">
        <title>Burning lignite coal seam in the remote Altai Mountains harbors a hydrogen-driven thermophilic microbial community.</title>
        <authorList>
            <person name="Kadnikov V.V."/>
            <person name="Mardanov A.V."/>
            <person name="Ivasenko D."/>
            <person name="Beletsky A.V."/>
            <person name="Karnachuk O.V."/>
            <person name="Ravin N.V."/>
        </authorList>
    </citation>
    <scope>NUCLEOTIDE SEQUENCE [LARGE SCALE GENOMIC DNA]</scope>
    <source>
        <strain evidence="7">AL31</strain>
    </source>
</reference>
<accession>A0A2T5G4K2</accession>
<sequence>MIVPPFHRAAPGFRRVAEGGIAVGDVLRVQGVRVVRAGRTILDGIDLSLAAGERLGLAGPNGSGKTTLLKVLALLLAPTEGKREVFGVPVGRSVPVEFRRRMAVVFQDSPLLAGSVLANVYLPLRIRGLGRRKAREEAYAWLERFGLEVFAGRDARSLSGGERARLALARALALRPEVLFLDEPFAAVDATSRGPLKASLREIFREHGTSLLLISHDYRDLEDLTDRTVVLVRGRVLASGPTATLRRENPLVRELFP</sequence>
<evidence type="ECO:0000259" key="6">
    <source>
        <dbReference type="PROSITE" id="PS50893"/>
    </source>
</evidence>
<dbReference type="InterPro" id="IPR003593">
    <property type="entry name" value="AAA+_ATPase"/>
</dbReference>
<dbReference type="Pfam" id="PF00005">
    <property type="entry name" value="ABC_tran"/>
    <property type="match status" value="1"/>
</dbReference>
<dbReference type="GO" id="GO:0005886">
    <property type="term" value="C:plasma membrane"/>
    <property type="evidence" value="ECO:0007669"/>
    <property type="project" value="UniProtKB-SubCell"/>
</dbReference>
<comment type="subcellular location">
    <subcellularLocation>
        <location evidence="1">Cell membrane</location>
        <topology evidence="1">Peripheral membrane protein</topology>
    </subcellularLocation>
</comment>
<dbReference type="PANTHER" id="PTHR42711:SF5">
    <property type="entry name" value="ABC TRANSPORTER ATP-BINDING PROTEIN NATA"/>
    <property type="match status" value="1"/>
</dbReference>
<comment type="similarity">
    <text evidence="2">Belongs to the ABC transporter superfamily.</text>
</comment>
<protein>
    <submittedName>
        <fullName evidence="7">ABC-type tungstate transport system, ATP-binding protein</fullName>
    </submittedName>
</protein>
<dbReference type="GO" id="GO:0016887">
    <property type="term" value="F:ATP hydrolysis activity"/>
    <property type="evidence" value="ECO:0007669"/>
    <property type="project" value="InterPro"/>
</dbReference>
<evidence type="ECO:0000256" key="4">
    <source>
        <dbReference type="ARBA" id="ARBA00022741"/>
    </source>
</evidence>
<keyword evidence="3" id="KW-0813">Transport</keyword>
<dbReference type="InterPro" id="IPR027417">
    <property type="entry name" value="P-loop_NTPase"/>
</dbReference>
<dbReference type="PROSITE" id="PS00211">
    <property type="entry name" value="ABC_TRANSPORTER_1"/>
    <property type="match status" value="1"/>
</dbReference>
<dbReference type="Gene3D" id="3.40.50.300">
    <property type="entry name" value="P-loop containing nucleotide triphosphate hydrolases"/>
    <property type="match status" value="1"/>
</dbReference>
<dbReference type="GO" id="GO:0022857">
    <property type="term" value="F:transmembrane transporter activity"/>
    <property type="evidence" value="ECO:0007669"/>
    <property type="project" value="UniProtKB-ARBA"/>
</dbReference>
<proteinExistence type="inferred from homology"/>
<comment type="caution">
    <text evidence="7">The sequence shown here is derived from an EMBL/GenBank/DDBJ whole genome shotgun (WGS) entry which is preliminary data.</text>
</comment>